<keyword evidence="5" id="KW-1185">Reference proteome</keyword>
<evidence type="ECO:0000259" key="3">
    <source>
        <dbReference type="Pfam" id="PF04321"/>
    </source>
</evidence>
<dbReference type="SUPFAM" id="SSF51735">
    <property type="entry name" value="NAD(P)-binding Rossmann-fold domains"/>
    <property type="match status" value="1"/>
</dbReference>
<dbReference type="STRING" id="290052.ASU35_10600"/>
<comment type="similarity">
    <text evidence="1 2">Belongs to the dTDP-4-dehydrorhamnose reductase family.</text>
</comment>
<reference evidence="4 5" key="1">
    <citation type="submission" date="2015-11" db="EMBL/GenBank/DDBJ databases">
        <title>Butyribacter intestini gen. nov., sp. nov., a butyric acid-producing bacterium of the family Lachnospiraceae isolated from the human faeces.</title>
        <authorList>
            <person name="Zou Y."/>
            <person name="Xue W."/>
            <person name="Luo G."/>
            <person name="Lv M."/>
        </authorList>
    </citation>
    <scope>NUCLEOTIDE SEQUENCE [LARGE SCALE GENOMIC DNA]</scope>
    <source>
        <strain evidence="4 5">ACET-33324</strain>
    </source>
</reference>
<dbReference type="EC" id="1.1.1.133" evidence="2"/>
<dbReference type="Proteomes" id="UP000054874">
    <property type="component" value="Unassembled WGS sequence"/>
</dbReference>
<dbReference type="GO" id="GO:0008831">
    <property type="term" value="F:dTDP-4-dehydrorhamnose reductase activity"/>
    <property type="evidence" value="ECO:0007669"/>
    <property type="project" value="UniProtKB-EC"/>
</dbReference>
<organism evidence="4 5">
    <name type="scientific">Acetivibrio ethanolgignens</name>
    <dbReference type="NCBI Taxonomy" id="290052"/>
    <lineage>
        <taxon>Bacteria</taxon>
        <taxon>Bacillati</taxon>
        <taxon>Bacillota</taxon>
        <taxon>Clostridia</taxon>
        <taxon>Eubacteriales</taxon>
        <taxon>Oscillospiraceae</taxon>
        <taxon>Acetivibrio</taxon>
    </lineage>
</organism>
<dbReference type="GO" id="GO:0019305">
    <property type="term" value="P:dTDP-rhamnose biosynthetic process"/>
    <property type="evidence" value="ECO:0007669"/>
    <property type="project" value="UniProtKB-UniPathway"/>
</dbReference>
<dbReference type="CDD" id="cd05254">
    <property type="entry name" value="dTDP_HR_like_SDR_e"/>
    <property type="match status" value="1"/>
</dbReference>
<keyword evidence="2" id="KW-0521">NADP</keyword>
<dbReference type="OrthoDB" id="9803892at2"/>
<dbReference type="NCBIfam" id="TIGR01214">
    <property type="entry name" value="rmlD"/>
    <property type="match status" value="1"/>
</dbReference>
<dbReference type="AlphaFoldDB" id="A0A0V8QEN1"/>
<evidence type="ECO:0000313" key="5">
    <source>
        <dbReference type="Proteomes" id="UP000054874"/>
    </source>
</evidence>
<feature type="domain" description="RmlD-like substrate binding" evidence="3">
    <location>
        <begin position="1"/>
        <end position="278"/>
    </location>
</feature>
<accession>A0A0V8QEN1</accession>
<comment type="function">
    <text evidence="2">Catalyzes the reduction of dTDP-6-deoxy-L-lyxo-4-hexulose to yield dTDP-L-rhamnose.</text>
</comment>
<proteinExistence type="inferred from homology"/>
<name>A0A0V8QEN1_9FIRM</name>
<dbReference type="PANTHER" id="PTHR10491">
    <property type="entry name" value="DTDP-4-DEHYDRORHAMNOSE REDUCTASE"/>
    <property type="match status" value="1"/>
</dbReference>
<evidence type="ECO:0000256" key="2">
    <source>
        <dbReference type="RuleBase" id="RU364082"/>
    </source>
</evidence>
<comment type="pathway">
    <text evidence="2">Carbohydrate biosynthesis; dTDP-L-rhamnose biosynthesis.</text>
</comment>
<gene>
    <name evidence="4" type="ORF">ASU35_10600</name>
</gene>
<dbReference type="InterPro" id="IPR036291">
    <property type="entry name" value="NAD(P)-bd_dom_sf"/>
</dbReference>
<comment type="caution">
    <text evidence="4">The sequence shown here is derived from an EMBL/GenBank/DDBJ whole genome shotgun (WGS) entry which is preliminary data.</text>
</comment>
<dbReference type="UniPathway" id="UPA00124"/>
<dbReference type="FunFam" id="3.40.50.720:FF:000159">
    <property type="entry name" value="dTDP-4-dehydrorhamnose reductase"/>
    <property type="match status" value="1"/>
</dbReference>
<dbReference type="Pfam" id="PF04321">
    <property type="entry name" value="RmlD_sub_bind"/>
    <property type="match status" value="1"/>
</dbReference>
<dbReference type="GO" id="GO:0005829">
    <property type="term" value="C:cytosol"/>
    <property type="evidence" value="ECO:0007669"/>
    <property type="project" value="TreeGrafter"/>
</dbReference>
<keyword evidence="2" id="KW-0560">Oxidoreductase</keyword>
<protein>
    <recommendedName>
        <fullName evidence="2">dTDP-4-dehydrorhamnose reductase</fullName>
        <ecNumber evidence="2">1.1.1.133</ecNumber>
    </recommendedName>
</protein>
<sequence>MKVLITGAKGQLGQALLRLSSELSDIEVFPFASKELDITNEAMVEATLTRLHPDVLINCAAHTAVDACETDAENAYRINALGPKYLARACQAVDAAMVQVSTDYVFDGTKTTPYIESDLPNPQSVYGSTKLAGEEQAAKYLDRLYIVRSAWLYGEGHNFVRTMLRLAAEGKPLKVVNDQYGTPTAHLELARMILFLIQTENYGIYHATCEGFTTWYNFAREIFALTNTQVSLSPVATNGFKTAAKRPAYSVLENHKLNTETVYRMADWHDALLEYLKEENLL</sequence>
<dbReference type="EMBL" id="LNAM01000154">
    <property type="protein sequence ID" value="KSV58999.1"/>
    <property type="molecule type" value="Genomic_DNA"/>
</dbReference>
<evidence type="ECO:0000313" key="4">
    <source>
        <dbReference type="EMBL" id="KSV58999.1"/>
    </source>
</evidence>
<dbReference type="Gene3D" id="3.90.25.10">
    <property type="entry name" value="UDP-galactose 4-epimerase, domain 1"/>
    <property type="match status" value="1"/>
</dbReference>
<dbReference type="InterPro" id="IPR029903">
    <property type="entry name" value="RmlD-like-bd"/>
</dbReference>
<dbReference type="PANTHER" id="PTHR10491:SF4">
    <property type="entry name" value="METHIONINE ADENOSYLTRANSFERASE 2 SUBUNIT BETA"/>
    <property type="match status" value="1"/>
</dbReference>
<evidence type="ECO:0000256" key="1">
    <source>
        <dbReference type="ARBA" id="ARBA00010944"/>
    </source>
</evidence>
<dbReference type="RefSeq" id="WP_058352783.1">
    <property type="nucleotide sequence ID" value="NZ_CABMMD010000154.1"/>
</dbReference>
<dbReference type="Gene3D" id="3.40.50.720">
    <property type="entry name" value="NAD(P)-binding Rossmann-like Domain"/>
    <property type="match status" value="1"/>
</dbReference>
<dbReference type="InterPro" id="IPR005913">
    <property type="entry name" value="dTDP_dehydrorham_reduct"/>
</dbReference>